<evidence type="ECO:0000313" key="2">
    <source>
        <dbReference type="EnsemblProtists" id="EOD34338"/>
    </source>
</evidence>
<sequence>MPKRSKKERLAAHAASADWVKSNVSIRKSLCETGGGGAFTSVFIKAGSLVGFYEGKSVRASDLPELENRDYVMLGDRARRDAYDPLGRLVLANGDEANVHGWTDKAWLAMEHEGVAWRGQHASWTRFINHARGQYANLSQATTREKYGRAYALYAKRDIQVGEELFYDYGKDYWHAERCRASG</sequence>
<dbReference type="HOGENOM" id="CLU_1597533_0_0_1"/>
<organism evidence="2 3">
    <name type="scientific">Emiliania huxleyi (strain CCMP1516)</name>
    <dbReference type="NCBI Taxonomy" id="280463"/>
    <lineage>
        <taxon>Eukaryota</taxon>
        <taxon>Haptista</taxon>
        <taxon>Haptophyta</taxon>
        <taxon>Prymnesiophyceae</taxon>
        <taxon>Isochrysidales</taxon>
        <taxon>Noelaerhabdaceae</taxon>
        <taxon>Emiliania</taxon>
    </lineage>
</organism>
<reference evidence="3" key="1">
    <citation type="journal article" date="2013" name="Nature">
        <title>Pan genome of the phytoplankton Emiliania underpins its global distribution.</title>
        <authorList>
            <person name="Read B.A."/>
            <person name="Kegel J."/>
            <person name="Klute M.J."/>
            <person name="Kuo A."/>
            <person name="Lefebvre S.C."/>
            <person name="Maumus F."/>
            <person name="Mayer C."/>
            <person name="Miller J."/>
            <person name="Monier A."/>
            <person name="Salamov A."/>
            <person name="Young J."/>
            <person name="Aguilar M."/>
            <person name="Claverie J.M."/>
            <person name="Frickenhaus S."/>
            <person name="Gonzalez K."/>
            <person name="Herman E.K."/>
            <person name="Lin Y.C."/>
            <person name="Napier J."/>
            <person name="Ogata H."/>
            <person name="Sarno A.F."/>
            <person name="Shmutz J."/>
            <person name="Schroeder D."/>
            <person name="de Vargas C."/>
            <person name="Verret F."/>
            <person name="von Dassow P."/>
            <person name="Valentin K."/>
            <person name="Van de Peer Y."/>
            <person name="Wheeler G."/>
            <person name="Dacks J.B."/>
            <person name="Delwiche C.F."/>
            <person name="Dyhrman S.T."/>
            <person name="Glockner G."/>
            <person name="John U."/>
            <person name="Richards T."/>
            <person name="Worden A.Z."/>
            <person name="Zhang X."/>
            <person name="Grigoriev I.V."/>
            <person name="Allen A.E."/>
            <person name="Bidle K."/>
            <person name="Borodovsky M."/>
            <person name="Bowler C."/>
            <person name="Brownlee C."/>
            <person name="Cock J.M."/>
            <person name="Elias M."/>
            <person name="Gladyshev V.N."/>
            <person name="Groth M."/>
            <person name="Guda C."/>
            <person name="Hadaegh A."/>
            <person name="Iglesias-Rodriguez M.D."/>
            <person name="Jenkins J."/>
            <person name="Jones B.M."/>
            <person name="Lawson T."/>
            <person name="Leese F."/>
            <person name="Lindquist E."/>
            <person name="Lobanov A."/>
            <person name="Lomsadze A."/>
            <person name="Malik S.B."/>
            <person name="Marsh M.E."/>
            <person name="Mackinder L."/>
            <person name="Mock T."/>
            <person name="Mueller-Roeber B."/>
            <person name="Pagarete A."/>
            <person name="Parker M."/>
            <person name="Probert I."/>
            <person name="Quesneville H."/>
            <person name="Raines C."/>
            <person name="Rensing S.A."/>
            <person name="Riano-Pachon D.M."/>
            <person name="Richier S."/>
            <person name="Rokitta S."/>
            <person name="Shiraiwa Y."/>
            <person name="Soanes D.M."/>
            <person name="van der Giezen M."/>
            <person name="Wahlund T.M."/>
            <person name="Williams B."/>
            <person name="Wilson W."/>
            <person name="Wolfe G."/>
            <person name="Wurch L.L."/>
        </authorList>
    </citation>
    <scope>NUCLEOTIDE SEQUENCE</scope>
</reference>
<dbReference type="InterPro" id="IPR001214">
    <property type="entry name" value="SET_dom"/>
</dbReference>
<evidence type="ECO:0000259" key="1">
    <source>
        <dbReference type="PROSITE" id="PS50280"/>
    </source>
</evidence>
<reference evidence="2" key="2">
    <citation type="submission" date="2024-10" db="UniProtKB">
        <authorList>
            <consortium name="EnsemblProtists"/>
        </authorList>
    </citation>
    <scope>IDENTIFICATION</scope>
</reference>
<protein>
    <recommendedName>
        <fullName evidence="1">SET domain-containing protein</fullName>
    </recommendedName>
</protein>
<dbReference type="SUPFAM" id="SSF82199">
    <property type="entry name" value="SET domain"/>
    <property type="match status" value="1"/>
</dbReference>
<feature type="domain" description="SET" evidence="1">
    <location>
        <begin position="22"/>
        <end position="170"/>
    </location>
</feature>
<dbReference type="PaxDb" id="2903-EOD34338"/>
<dbReference type="InterPro" id="IPR046341">
    <property type="entry name" value="SET_dom_sf"/>
</dbReference>
<dbReference type="Proteomes" id="UP000013827">
    <property type="component" value="Unassembled WGS sequence"/>
</dbReference>
<dbReference type="Gene3D" id="2.170.270.10">
    <property type="entry name" value="SET domain"/>
    <property type="match status" value="1"/>
</dbReference>
<proteinExistence type="predicted"/>
<dbReference type="GeneID" id="17279609"/>
<dbReference type="Pfam" id="PF00856">
    <property type="entry name" value="SET"/>
    <property type="match status" value="1"/>
</dbReference>
<dbReference type="KEGG" id="ehx:EMIHUDRAFT_202082"/>
<dbReference type="AlphaFoldDB" id="A0A0D3KF03"/>
<dbReference type="EnsemblProtists" id="EOD34338">
    <property type="protein sequence ID" value="EOD34338"/>
    <property type="gene ID" value="EMIHUDRAFT_202082"/>
</dbReference>
<dbReference type="RefSeq" id="XP_005786767.1">
    <property type="nucleotide sequence ID" value="XM_005786710.1"/>
</dbReference>
<accession>A0A0D3KF03</accession>
<name>A0A0D3KF03_EMIH1</name>
<keyword evidence="3" id="KW-1185">Reference proteome</keyword>
<dbReference type="PROSITE" id="PS50280">
    <property type="entry name" value="SET"/>
    <property type="match status" value="1"/>
</dbReference>
<evidence type="ECO:0000313" key="3">
    <source>
        <dbReference type="Proteomes" id="UP000013827"/>
    </source>
</evidence>